<dbReference type="Proteomes" id="UP000093629">
    <property type="component" value="Unassembled WGS sequence"/>
</dbReference>
<dbReference type="InterPro" id="IPR011251">
    <property type="entry name" value="Luciferase-like_dom"/>
</dbReference>
<dbReference type="AlphaFoldDB" id="A0A1A3MYX4"/>
<evidence type="ECO:0000256" key="3">
    <source>
        <dbReference type="ARBA" id="ARBA00023002"/>
    </source>
</evidence>
<dbReference type="GO" id="GO:0046306">
    <property type="term" value="P:alkanesulfonate catabolic process"/>
    <property type="evidence" value="ECO:0007669"/>
    <property type="project" value="TreeGrafter"/>
</dbReference>
<dbReference type="RefSeq" id="WP_065159994.1">
    <property type="nucleotide sequence ID" value="NZ_LZLQ01000118.1"/>
</dbReference>
<protein>
    <submittedName>
        <fullName evidence="6">LLM class F420-dependent oxidoreductase</fullName>
    </submittedName>
</protein>
<dbReference type="InterPro" id="IPR036661">
    <property type="entry name" value="Luciferase-like_sf"/>
</dbReference>
<evidence type="ECO:0000256" key="1">
    <source>
        <dbReference type="ARBA" id="ARBA00022630"/>
    </source>
</evidence>
<dbReference type="SUPFAM" id="SSF51679">
    <property type="entry name" value="Bacterial luciferase-like"/>
    <property type="match status" value="1"/>
</dbReference>
<dbReference type="PANTHER" id="PTHR42847:SF4">
    <property type="entry name" value="ALKANESULFONATE MONOOXYGENASE-RELATED"/>
    <property type="match status" value="1"/>
</dbReference>
<comment type="caution">
    <text evidence="6">The sequence shown here is derived from an EMBL/GenBank/DDBJ whole genome shotgun (WGS) entry which is preliminary data.</text>
</comment>
<evidence type="ECO:0000259" key="5">
    <source>
        <dbReference type="Pfam" id="PF00296"/>
    </source>
</evidence>
<keyword evidence="1" id="KW-0285">Flavoprotein</keyword>
<dbReference type="InterPro" id="IPR019921">
    <property type="entry name" value="Lucif-like_OxRdtase_Rv2161c"/>
</dbReference>
<name>A0A1A3MYX4_MYCAS</name>
<dbReference type="Pfam" id="PF00296">
    <property type="entry name" value="Bac_luciferase"/>
    <property type="match status" value="1"/>
</dbReference>
<reference evidence="6 7" key="1">
    <citation type="submission" date="2016-06" db="EMBL/GenBank/DDBJ databases">
        <authorList>
            <person name="Kjaerup R.B."/>
            <person name="Dalgaard T.S."/>
            <person name="Juul-Madsen H.R."/>
        </authorList>
    </citation>
    <scope>NUCLEOTIDE SEQUENCE [LARGE SCALE GENOMIC DNA]</scope>
    <source>
        <strain evidence="6 7">1245139.5</strain>
    </source>
</reference>
<accession>A0A1A3MYX4</accession>
<proteinExistence type="predicted"/>
<evidence type="ECO:0000256" key="4">
    <source>
        <dbReference type="ARBA" id="ARBA00023033"/>
    </source>
</evidence>
<dbReference type="InterPro" id="IPR050172">
    <property type="entry name" value="SsuD_RutA_monooxygenase"/>
</dbReference>
<dbReference type="EMBL" id="LZLQ01000118">
    <property type="protein sequence ID" value="OBK13347.1"/>
    <property type="molecule type" value="Genomic_DNA"/>
</dbReference>
<evidence type="ECO:0000313" key="7">
    <source>
        <dbReference type="Proteomes" id="UP000093629"/>
    </source>
</evidence>
<dbReference type="NCBIfam" id="TIGR03619">
    <property type="entry name" value="F420_Rv2161c"/>
    <property type="match status" value="1"/>
</dbReference>
<sequence length="311" mass="33074">MTDGPKLSLYLRTFSDDPDTDWQATLATARAMDAAGVDRVVVSDHVVFGENLDAYGDPTLGGTTGGRQPTGPDGQWLEPVVLLTAVAATTERIRLGTGVLLAALRRPMVLAKQLATLDVLSSGRVDLGVGIGWQREEYEAAGLPFERRGRLLDHTLEVCDALWTQQRASYDAPELSFDGIHQMPKPVQPGGIPIWVSGTVNPAVARRLSRFGKRWIPWGPAISDLKGAIPAMKRAIADTGGDPSGLQVQGSAALVKGPDCTLDVRSSIATVAQLVADGATDIRFSGTVPRDPGRATEVLAELVSAFRQATD</sequence>
<evidence type="ECO:0000256" key="2">
    <source>
        <dbReference type="ARBA" id="ARBA00022643"/>
    </source>
</evidence>
<dbReference type="OrthoDB" id="4074025at2"/>
<gene>
    <name evidence="6" type="ORF">A5636_09650</name>
</gene>
<keyword evidence="3" id="KW-0560">Oxidoreductase</keyword>
<feature type="domain" description="Luciferase-like" evidence="5">
    <location>
        <begin position="20"/>
        <end position="250"/>
    </location>
</feature>
<keyword evidence="2" id="KW-0288">FMN</keyword>
<evidence type="ECO:0000313" key="6">
    <source>
        <dbReference type="EMBL" id="OBK13347.1"/>
    </source>
</evidence>
<dbReference type="Gene3D" id="3.20.20.30">
    <property type="entry name" value="Luciferase-like domain"/>
    <property type="match status" value="1"/>
</dbReference>
<keyword evidence="4" id="KW-0503">Monooxygenase</keyword>
<dbReference type="GO" id="GO:0008726">
    <property type="term" value="F:alkanesulfonate monooxygenase activity"/>
    <property type="evidence" value="ECO:0007669"/>
    <property type="project" value="TreeGrafter"/>
</dbReference>
<keyword evidence="7" id="KW-1185">Reference proteome</keyword>
<dbReference type="PANTHER" id="PTHR42847">
    <property type="entry name" value="ALKANESULFONATE MONOOXYGENASE"/>
    <property type="match status" value="1"/>
</dbReference>
<organism evidence="6 7">
    <name type="scientific">Mycobacterium asiaticum</name>
    <dbReference type="NCBI Taxonomy" id="1790"/>
    <lineage>
        <taxon>Bacteria</taxon>
        <taxon>Bacillati</taxon>
        <taxon>Actinomycetota</taxon>
        <taxon>Actinomycetes</taxon>
        <taxon>Mycobacteriales</taxon>
        <taxon>Mycobacteriaceae</taxon>
        <taxon>Mycobacterium</taxon>
    </lineage>
</organism>